<dbReference type="Proteomes" id="UP000004322">
    <property type="component" value="Unassembled WGS sequence"/>
</dbReference>
<evidence type="ECO:0000313" key="4">
    <source>
        <dbReference type="Proteomes" id="UP000004322"/>
    </source>
</evidence>
<protein>
    <recommendedName>
        <fullName evidence="2">Metallo-beta-lactamase domain-containing protein</fullName>
    </recommendedName>
</protein>
<dbReference type="STRING" id="873449.STRCR_1520"/>
<dbReference type="GO" id="GO:0016787">
    <property type="term" value="F:hydrolase activity"/>
    <property type="evidence" value="ECO:0007669"/>
    <property type="project" value="UniProtKB-KW"/>
</dbReference>
<dbReference type="InterPro" id="IPR050114">
    <property type="entry name" value="UPF0173_UPF0282_UlaG_hydrolase"/>
</dbReference>
<dbReference type="PANTHER" id="PTHR43546">
    <property type="entry name" value="UPF0173 METAL-DEPENDENT HYDROLASE MJ1163-RELATED"/>
    <property type="match status" value="1"/>
</dbReference>
<evidence type="ECO:0000313" key="3">
    <source>
        <dbReference type="EMBL" id="EHI73979.1"/>
    </source>
</evidence>
<organism evidence="3 4">
    <name type="scientific">Streptococcus criceti HS-6</name>
    <dbReference type="NCBI Taxonomy" id="873449"/>
    <lineage>
        <taxon>Bacteria</taxon>
        <taxon>Bacillati</taxon>
        <taxon>Bacillota</taxon>
        <taxon>Bacilli</taxon>
        <taxon>Lactobacillales</taxon>
        <taxon>Streptococcaceae</taxon>
        <taxon>Streptococcus</taxon>
    </lineage>
</organism>
<accession>G5JNY9</accession>
<dbReference type="AlphaFoldDB" id="G5JNY9"/>
<gene>
    <name evidence="3" type="ORF">STRCR_1520</name>
</gene>
<keyword evidence="1" id="KW-0378">Hydrolase</keyword>
<evidence type="ECO:0000256" key="1">
    <source>
        <dbReference type="ARBA" id="ARBA00022801"/>
    </source>
</evidence>
<dbReference type="InterPro" id="IPR036866">
    <property type="entry name" value="RibonucZ/Hydroxyglut_hydro"/>
</dbReference>
<proteinExistence type="predicted"/>
<dbReference type="OrthoDB" id="9805728at2"/>
<dbReference type="Gene3D" id="3.60.15.10">
    <property type="entry name" value="Ribonuclease Z/Hydroxyacylglutathione hydrolase-like"/>
    <property type="match status" value="1"/>
</dbReference>
<keyword evidence="4" id="KW-1185">Reference proteome</keyword>
<dbReference type="SUPFAM" id="SSF56281">
    <property type="entry name" value="Metallo-hydrolase/oxidoreductase"/>
    <property type="match status" value="1"/>
</dbReference>
<feature type="domain" description="Metallo-beta-lactamase" evidence="2">
    <location>
        <begin position="19"/>
        <end position="229"/>
    </location>
</feature>
<dbReference type="PANTHER" id="PTHR43546:SF9">
    <property type="entry name" value="L-ASCORBATE-6-PHOSPHATE LACTONASE ULAG-RELATED"/>
    <property type="match status" value="1"/>
</dbReference>
<evidence type="ECO:0000259" key="2">
    <source>
        <dbReference type="Pfam" id="PF12706"/>
    </source>
</evidence>
<dbReference type="EMBL" id="AEUV02000002">
    <property type="protein sequence ID" value="EHI73979.1"/>
    <property type="molecule type" value="Genomic_DNA"/>
</dbReference>
<dbReference type="Pfam" id="PF12706">
    <property type="entry name" value="Lactamase_B_2"/>
    <property type="match status" value="1"/>
</dbReference>
<dbReference type="RefSeq" id="WP_004226625.1">
    <property type="nucleotide sequence ID" value="NZ_AEUV02000002.1"/>
</dbReference>
<sequence>MKFQHIRNATALLDYADKRLLIDPMFAPKHGLLSAPAFTGNTDITPLVDLPVPVEEIMAGIDAVIVTHTHPDHWDRFAAQALDKSLPIFVQSSDDQKLIQSQGFQDVRVLSENEPAAFGNLSMFKTPGHHGTQDQVLRELGVKLGLQLAIDQVMGVIFKHTDEKTLYLAGDTVWYDGLAKTIASYKPEVIIVNGSAARMIEGDALTMTVSDIEQVALKAPLARIIAVHYGAVNHYTQTRDDLDQYASEKGFRNRIEIPEDGESFQV</sequence>
<reference evidence="3" key="1">
    <citation type="submission" date="2011-07" db="EMBL/GenBank/DDBJ databases">
        <authorList>
            <person name="Stanhope M.J."/>
            <person name="Durkin A.S."/>
            <person name="Hostetler J."/>
            <person name="Kim M."/>
            <person name="Radune D."/>
            <person name="Singh I."/>
            <person name="Town C.D."/>
        </authorList>
    </citation>
    <scope>NUCLEOTIDE SEQUENCE [LARGE SCALE GENOMIC DNA]</scope>
    <source>
        <strain evidence="3">HS-6</strain>
    </source>
</reference>
<comment type="caution">
    <text evidence="3">The sequence shown here is derived from an EMBL/GenBank/DDBJ whole genome shotgun (WGS) entry which is preliminary data.</text>
</comment>
<dbReference type="eggNOG" id="COG2220">
    <property type="taxonomic scope" value="Bacteria"/>
</dbReference>
<name>G5JNY9_STRCG</name>
<dbReference type="InterPro" id="IPR001279">
    <property type="entry name" value="Metallo-B-lactamas"/>
</dbReference>